<proteinExistence type="predicted"/>
<dbReference type="RefSeq" id="XP_005770581.1">
    <property type="nucleotide sequence ID" value="XM_005770524.1"/>
</dbReference>
<evidence type="ECO:0000313" key="4">
    <source>
        <dbReference type="Proteomes" id="UP000013827"/>
    </source>
</evidence>
<protein>
    <submittedName>
        <fullName evidence="3">Uncharacterized protein</fullName>
    </submittedName>
</protein>
<keyword evidence="2" id="KW-0472">Membrane</keyword>
<keyword evidence="2" id="KW-1133">Transmembrane helix</keyword>
<name>A0A0D3J3R7_EMIH1</name>
<dbReference type="Proteomes" id="UP000013827">
    <property type="component" value="Unassembled WGS sequence"/>
</dbReference>
<keyword evidence="2" id="KW-0812">Transmembrane</keyword>
<feature type="compositionally biased region" description="Low complexity" evidence="1">
    <location>
        <begin position="215"/>
        <end position="233"/>
    </location>
</feature>
<feature type="transmembrane region" description="Helical" evidence="2">
    <location>
        <begin position="12"/>
        <end position="35"/>
    </location>
</feature>
<dbReference type="GeneID" id="19046153"/>
<evidence type="ECO:0000256" key="2">
    <source>
        <dbReference type="SAM" id="Phobius"/>
    </source>
</evidence>
<dbReference type="HOGENOM" id="CLU_1100202_0_0_1"/>
<dbReference type="AlphaFoldDB" id="A0A0D3J3R7"/>
<evidence type="ECO:0000256" key="1">
    <source>
        <dbReference type="SAM" id="MobiDB-lite"/>
    </source>
</evidence>
<dbReference type="PaxDb" id="2903-EOD18152"/>
<feature type="region of interest" description="Disordered" evidence="1">
    <location>
        <begin position="41"/>
        <end position="71"/>
    </location>
</feature>
<feature type="region of interest" description="Disordered" evidence="1">
    <location>
        <begin position="157"/>
        <end position="253"/>
    </location>
</feature>
<keyword evidence="4" id="KW-1185">Reference proteome</keyword>
<dbReference type="EnsemblProtists" id="EOD18152">
    <property type="protein sequence ID" value="EOD18152"/>
    <property type="gene ID" value="EMIHUDRAFT_432290"/>
</dbReference>
<dbReference type="KEGG" id="ehx:EMIHUDRAFT_432290"/>
<reference evidence="3" key="2">
    <citation type="submission" date="2024-10" db="UniProtKB">
        <authorList>
            <consortium name="EnsemblProtists"/>
        </authorList>
    </citation>
    <scope>IDENTIFICATION</scope>
</reference>
<feature type="region of interest" description="Disordered" evidence="1">
    <location>
        <begin position="109"/>
        <end position="130"/>
    </location>
</feature>
<organism evidence="3 4">
    <name type="scientific">Emiliania huxleyi (strain CCMP1516)</name>
    <dbReference type="NCBI Taxonomy" id="280463"/>
    <lineage>
        <taxon>Eukaryota</taxon>
        <taxon>Haptista</taxon>
        <taxon>Haptophyta</taxon>
        <taxon>Prymnesiophyceae</taxon>
        <taxon>Isochrysidales</taxon>
        <taxon>Noelaerhabdaceae</taxon>
        <taxon>Emiliania</taxon>
    </lineage>
</organism>
<evidence type="ECO:0000313" key="3">
    <source>
        <dbReference type="EnsemblProtists" id="EOD18152"/>
    </source>
</evidence>
<feature type="compositionally biased region" description="Low complexity" evidence="1">
    <location>
        <begin position="157"/>
        <end position="166"/>
    </location>
</feature>
<reference evidence="4" key="1">
    <citation type="journal article" date="2013" name="Nature">
        <title>Pan genome of the phytoplankton Emiliania underpins its global distribution.</title>
        <authorList>
            <person name="Read B.A."/>
            <person name="Kegel J."/>
            <person name="Klute M.J."/>
            <person name="Kuo A."/>
            <person name="Lefebvre S.C."/>
            <person name="Maumus F."/>
            <person name="Mayer C."/>
            <person name="Miller J."/>
            <person name="Monier A."/>
            <person name="Salamov A."/>
            <person name="Young J."/>
            <person name="Aguilar M."/>
            <person name="Claverie J.M."/>
            <person name="Frickenhaus S."/>
            <person name="Gonzalez K."/>
            <person name="Herman E.K."/>
            <person name="Lin Y.C."/>
            <person name="Napier J."/>
            <person name="Ogata H."/>
            <person name="Sarno A.F."/>
            <person name="Shmutz J."/>
            <person name="Schroeder D."/>
            <person name="de Vargas C."/>
            <person name="Verret F."/>
            <person name="von Dassow P."/>
            <person name="Valentin K."/>
            <person name="Van de Peer Y."/>
            <person name="Wheeler G."/>
            <person name="Dacks J.B."/>
            <person name="Delwiche C.F."/>
            <person name="Dyhrman S.T."/>
            <person name="Glockner G."/>
            <person name="John U."/>
            <person name="Richards T."/>
            <person name="Worden A.Z."/>
            <person name="Zhang X."/>
            <person name="Grigoriev I.V."/>
            <person name="Allen A.E."/>
            <person name="Bidle K."/>
            <person name="Borodovsky M."/>
            <person name="Bowler C."/>
            <person name="Brownlee C."/>
            <person name="Cock J.M."/>
            <person name="Elias M."/>
            <person name="Gladyshev V.N."/>
            <person name="Groth M."/>
            <person name="Guda C."/>
            <person name="Hadaegh A."/>
            <person name="Iglesias-Rodriguez M.D."/>
            <person name="Jenkins J."/>
            <person name="Jones B.M."/>
            <person name="Lawson T."/>
            <person name="Leese F."/>
            <person name="Lindquist E."/>
            <person name="Lobanov A."/>
            <person name="Lomsadze A."/>
            <person name="Malik S.B."/>
            <person name="Marsh M.E."/>
            <person name="Mackinder L."/>
            <person name="Mock T."/>
            <person name="Mueller-Roeber B."/>
            <person name="Pagarete A."/>
            <person name="Parker M."/>
            <person name="Probert I."/>
            <person name="Quesneville H."/>
            <person name="Raines C."/>
            <person name="Rensing S.A."/>
            <person name="Riano-Pachon D.M."/>
            <person name="Richier S."/>
            <person name="Rokitta S."/>
            <person name="Shiraiwa Y."/>
            <person name="Soanes D.M."/>
            <person name="van der Giezen M."/>
            <person name="Wahlund T.M."/>
            <person name="Williams B."/>
            <person name="Wilson W."/>
            <person name="Wolfe G."/>
            <person name="Wurch L.L."/>
        </authorList>
    </citation>
    <scope>NUCLEOTIDE SEQUENCE</scope>
</reference>
<sequence length="253" mass="25775">MSLLMDSKRDDALLRTALLLLLAIVVLFLAVRFHAVSRSGGQQQQSFARMEEESDAAAAGARAHDRDRVGGPDIEATAADGAVPFGAVARARPPRVGTERSEAADELRNLAREKSPMHARRQRFGRIPSKRSVSKELSSYCAMCSASQEGLASAAAHGAAPPAAAEEAADASEPRSDLASGSSSVQGSVPLPSPVSMPPSLSDTFKDPRRGASGHGASAAEGQAPGGAAAPQGGRVGIAGGASSPPRLAPSPP</sequence>
<accession>A0A0D3J3R7</accession>